<evidence type="ECO:0000256" key="5">
    <source>
        <dbReference type="ARBA" id="ARBA00022553"/>
    </source>
</evidence>
<evidence type="ECO:0000256" key="6">
    <source>
        <dbReference type="ARBA" id="ARBA00022679"/>
    </source>
</evidence>
<dbReference type="Gene3D" id="3.30.450.40">
    <property type="match status" value="1"/>
</dbReference>
<comment type="caution">
    <text evidence="16">The sequence shown here is derived from an EMBL/GenBank/DDBJ whole genome shotgun (WGS) entry which is preliminary data.</text>
</comment>
<dbReference type="InterPro" id="IPR029016">
    <property type="entry name" value="GAF-like_dom_sf"/>
</dbReference>
<feature type="domain" description="GAF" evidence="15">
    <location>
        <begin position="223"/>
        <end position="365"/>
    </location>
</feature>
<feature type="transmembrane region" description="Helical" evidence="14">
    <location>
        <begin position="137"/>
        <end position="162"/>
    </location>
</feature>
<dbReference type="Gene3D" id="3.30.565.10">
    <property type="entry name" value="Histidine kinase-like ATPase, C-terminal domain"/>
    <property type="match status" value="1"/>
</dbReference>
<dbReference type="Pfam" id="PF07694">
    <property type="entry name" value="5TM-5TMR_LYT"/>
    <property type="match status" value="1"/>
</dbReference>
<keyword evidence="5" id="KW-0597">Phosphoprotein</keyword>
<keyword evidence="4" id="KW-1003">Cell membrane</keyword>
<evidence type="ECO:0000313" key="17">
    <source>
        <dbReference type="Proteomes" id="UP000284119"/>
    </source>
</evidence>
<evidence type="ECO:0000256" key="7">
    <source>
        <dbReference type="ARBA" id="ARBA00022692"/>
    </source>
</evidence>
<dbReference type="PANTHER" id="PTHR34220">
    <property type="entry name" value="SENSOR HISTIDINE KINASE YPDA"/>
    <property type="match status" value="1"/>
</dbReference>
<feature type="transmembrane region" description="Helical" evidence="14">
    <location>
        <begin position="174"/>
        <end position="195"/>
    </location>
</feature>
<dbReference type="InterPro" id="IPR010559">
    <property type="entry name" value="Sig_transdc_His_kin_internal"/>
</dbReference>
<evidence type="ECO:0000256" key="8">
    <source>
        <dbReference type="ARBA" id="ARBA00022741"/>
    </source>
</evidence>
<dbReference type="InterPro" id="IPR011620">
    <property type="entry name" value="Sig_transdc_His_kinase_LytS_TM"/>
</dbReference>
<proteinExistence type="predicted"/>
<evidence type="ECO:0000256" key="2">
    <source>
        <dbReference type="ARBA" id="ARBA00004651"/>
    </source>
</evidence>
<evidence type="ECO:0000256" key="11">
    <source>
        <dbReference type="ARBA" id="ARBA00022989"/>
    </source>
</evidence>
<keyword evidence="10" id="KW-0067">ATP-binding</keyword>
<keyword evidence="6" id="KW-0808">Transferase</keyword>
<dbReference type="InterPro" id="IPR003594">
    <property type="entry name" value="HATPase_dom"/>
</dbReference>
<protein>
    <recommendedName>
        <fullName evidence="3">histidine kinase</fullName>
        <ecNumber evidence="3">2.7.13.3</ecNumber>
    </recommendedName>
</protein>
<dbReference type="InterPro" id="IPR003018">
    <property type="entry name" value="GAF"/>
</dbReference>
<dbReference type="Pfam" id="PF02518">
    <property type="entry name" value="HATPase_c"/>
    <property type="match status" value="1"/>
</dbReference>
<keyword evidence="8" id="KW-0547">Nucleotide-binding</keyword>
<dbReference type="Pfam" id="PF06580">
    <property type="entry name" value="His_kinase"/>
    <property type="match status" value="1"/>
</dbReference>
<evidence type="ECO:0000256" key="14">
    <source>
        <dbReference type="SAM" id="Phobius"/>
    </source>
</evidence>
<keyword evidence="11 14" id="KW-1133">Transmembrane helix</keyword>
<keyword evidence="17" id="KW-1185">Reference proteome</keyword>
<evidence type="ECO:0000313" key="16">
    <source>
        <dbReference type="EMBL" id="RJT11252.1"/>
    </source>
</evidence>
<feature type="transmembrane region" description="Helical" evidence="14">
    <location>
        <begin position="74"/>
        <end position="93"/>
    </location>
</feature>
<dbReference type="RefSeq" id="WP_112164863.1">
    <property type="nucleotide sequence ID" value="NZ_CBCPIW010000001.1"/>
</dbReference>
<reference evidence="16 17" key="1">
    <citation type="submission" date="2018-09" db="EMBL/GenBank/DDBJ databases">
        <authorList>
            <person name="Le Fleche-Mateos A."/>
        </authorList>
    </citation>
    <scope>NUCLEOTIDE SEQUENCE [LARGE SCALE GENOMIC DNA]</scope>
    <source>
        <strain evidence="16 17">DSM 30078</strain>
    </source>
</reference>
<keyword evidence="9 16" id="KW-0418">Kinase</keyword>
<dbReference type="Proteomes" id="UP000284119">
    <property type="component" value="Unassembled WGS sequence"/>
</dbReference>
<dbReference type="SUPFAM" id="SSF55874">
    <property type="entry name" value="ATPase domain of HSP90 chaperone/DNA topoisomerase II/histidine kinase"/>
    <property type="match status" value="1"/>
</dbReference>
<keyword evidence="7 14" id="KW-0812">Transmembrane</keyword>
<comment type="subcellular location">
    <subcellularLocation>
        <location evidence="2">Cell membrane</location>
        <topology evidence="2">Multi-pass membrane protein</topology>
    </subcellularLocation>
</comment>
<feature type="transmembrane region" description="Helical" evidence="14">
    <location>
        <begin position="7"/>
        <end position="24"/>
    </location>
</feature>
<feature type="transmembrane region" description="Helical" evidence="14">
    <location>
        <begin position="105"/>
        <end position="125"/>
    </location>
</feature>
<comment type="catalytic activity">
    <reaction evidence="1">
        <text>ATP + protein L-histidine = ADP + protein N-phospho-L-histidine.</text>
        <dbReference type="EC" id="2.7.13.3"/>
    </reaction>
</comment>
<evidence type="ECO:0000256" key="4">
    <source>
        <dbReference type="ARBA" id="ARBA00022475"/>
    </source>
</evidence>
<keyword evidence="12" id="KW-0902">Two-component regulatory system</keyword>
<keyword evidence="13 14" id="KW-0472">Membrane</keyword>
<dbReference type="SUPFAM" id="SSF55781">
    <property type="entry name" value="GAF domain-like"/>
    <property type="match status" value="1"/>
</dbReference>
<evidence type="ECO:0000256" key="9">
    <source>
        <dbReference type="ARBA" id="ARBA00022777"/>
    </source>
</evidence>
<dbReference type="InterPro" id="IPR036890">
    <property type="entry name" value="HATPase_C_sf"/>
</dbReference>
<dbReference type="SMART" id="SM00065">
    <property type="entry name" value="GAF"/>
    <property type="match status" value="1"/>
</dbReference>
<evidence type="ECO:0000259" key="15">
    <source>
        <dbReference type="SMART" id="SM00065"/>
    </source>
</evidence>
<accession>A0ABX9NWQ8</accession>
<evidence type="ECO:0000256" key="10">
    <source>
        <dbReference type="ARBA" id="ARBA00022840"/>
    </source>
</evidence>
<feature type="transmembrane region" description="Helical" evidence="14">
    <location>
        <begin position="44"/>
        <end position="62"/>
    </location>
</feature>
<name>A0ABX9NWQ8_9GAMM</name>
<evidence type="ECO:0000256" key="12">
    <source>
        <dbReference type="ARBA" id="ARBA00023012"/>
    </source>
</evidence>
<sequence>MYEFNLVLLLLQQMCVYLVIAYLLSKTPLFIPLMHVTVRLPHKLLCYFMFSMFCIMGTYFGLHIQDSIANTRAIGAVLGGLLGGPVVGVLVGLTGGLHRYSLGGMTALSCMISTVMEGLLGGIVHRVLMRRGRIDRLFNPLTVAGVTLFAEVLQMAIILMVARPFDEALRLVKSIATPMMVTNTIGAAMFMRILLDRRAMFERYTTAFSARALNIAACTEGVLRQGFNQENTARVAQIIYQELDIGAVAITDREKLLAFVGIGDDHHLPGSPILSEHSHRAIEHNEVVYADGNEVPYRCTQSPSCKLGSTLVIPLRGENQEVIGTIKLYEARNRLFSSINRTLGEGIASLLSAQILAGQYERHKQLLIQSEIKLLHAQVNPHFLFNALNTLVAVIRRDSQQAGELVQHLSTFFRKNLKRPQEVVTLADEIEHVEAYLHIERARFSDRLSVTFDFPDALQQLFLPAFMLQPLVENAIKHGTSQLLGAGHIHLSAIGQGDCLVLTVEDNAGLYAPSAGGKGLGMSLVDRRLRGRYGEEFGLHVECEPEQFTRVILRLPLRSQHAENIDC</sequence>
<gene>
    <name evidence="16" type="ORF">D5396_17845</name>
</gene>
<dbReference type="GO" id="GO:0016301">
    <property type="term" value="F:kinase activity"/>
    <property type="evidence" value="ECO:0007669"/>
    <property type="project" value="UniProtKB-KW"/>
</dbReference>
<evidence type="ECO:0000256" key="3">
    <source>
        <dbReference type="ARBA" id="ARBA00012438"/>
    </source>
</evidence>
<evidence type="ECO:0000256" key="13">
    <source>
        <dbReference type="ARBA" id="ARBA00023136"/>
    </source>
</evidence>
<dbReference type="EC" id="2.7.13.3" evidence="3"/>
<dbReference type="PANTHER" id="PTHR34220:SF10">
    <property type="entry name" value="SENSOR HISTIDINE KINASE BTSS"/>
    <property type="match status" value="1"/>
</dbReference>
<dbReference type="EMBL" id="RAHG01000009">
    <property type="protein sequence ID" value="RJT11252.1"/>
    <property type="molecule type" value="Genomic_DNA"/>
</dbReference>
<dbReference type="InterPro" id="IPR050640">
    <property type="entry name" value="Bact_2-comp_sensor_kinase"/>
</dbReference>
<evidence type="ECO:0000256" key="1">
    <source>
        <dbReference type="ARBA" id="ARBA00000085"/>
    </source>
</evidence>
<organism evidence="16 17">
    <name type="scientific">Rahnella inusitata</name>
    <dbReference type="NCBI Taxonomy" id="58169"/>
    <lineage>
        <taxon>Bacteria</taxon>
        <taxon>Pseudomonadati</taxon>
        <taxon>Pseudomonadota</taxon>
        <taxon>Gammaproteobacteria</taxon>
        <taxon>Enterobacterales</taxon>
        <taxon>Yersiniaceae</taxon>
        <taxon>Rahnella</taxon>
    </lineage>
</organism>